<keyword evidence="6" id="KW-1185">Reference proteome</keyword>
<dbReference type="InterPro" id="IPR008811">
    <property type="entry name" value="Glycosyl_hydrolases_36"/>
</dbReference>
<comment type="caution">
    <text evidence="5">The sequence shown here is derived from an EMBL/GenBank/DDBJ whole genome shotgun (WGS) entry which is preliminary data.</text>
</comment>
<dbReference type="InterPro" id="IPR017853">
    <property type="entry name" value="GH"/>
</dbReference>
<accession>A0A9W8H269</accession>
<comment type="catalytic activity">
    <reaction evidence="1">
        <text>Hydrolysis of terminal, non-reducing alpha-D-galactose residues in alpha-D-galactosides, including galactose oligosaccharides, galactomannans and galactolipids.</text>
        <dbReference type="EC" id="3.2.1.22"/>
    </reaction>
</comment>
<dbReference type="GO" id="GO:0047274">
    <property type="term" value="F:galactinol-sucrose galactosyltransferase activity"/>
    <property type="evidence" value="ECO:0007669"/>
    <property type="project" value="UniProtKB-EC"/>
</dbReference>
<evidence type="ECO:0000256" key="3">
    <source>
        <dbReference type="ARBA" id="ARBA00023277"/>
    </source>
</evidence>
<dbReference type="SUPFAM" id="SSF51445">
    <property type="entry name" value="(Trans)glycosidases"/>
    <property type="match status" value="1"/>
</dbReference>
<evidence type="ECO:0008006" key="7">
    <source>
        <dbReference type="Google" id="ProtNLM"/>
    </source>
</evidence>
<protein>
    <recommendedName>
        <fullName evidence="7">Alpha-galactosidase</fullName>
    </recommendedName>
</protein>
<dbReference type="GO" id="GO:0004557">
    <property type="term" value="F:alpha-galactosidase activity"/>
    <property type="evidence" value="ECO:0007669"/>
    <property type="project" value="UniProtKB-EC"/>
</dbReference>
<dbReference type="PANTHER" id="PTHR31268:SF32">
    <property type="entry name" value="GALACTINOL--SUCROSE GALACTOSYLTRANSFERASE 2-RELATED"/>
    <property type="match status" value="1"/>
</dbReference>
<dbReference type="PANTHER" id="PTHR31268">
    <property type="match status" value="1"/>
</dbReference>
<comment type="similarity">
    <text evidence="2">Belongs to the glycosyl hydrolases 36 family.</text>
</comment>
<organism evidence="5 6">
    <name type="scientific">Coemansia interrupta</name>
    <dbReference type="NCBI Taxonomy" id="1126814"/>
    <lineage>
        <taxon>Eukaryota</taxon>
        <taxon>Fungi</taxon>
        <taxon>Fungi incertae sedis</taxon>
        <taxon>Zoopagomycota</taxon>
        <taxon>Kickxellomycotina</taxon>
        <taxon>Kickxellomycetes</taxon>
        <taxon>Kickxellales</taxon>
        <taxon>Kickxellaceae</taxon>
        <taxon>Coemansia</taxon>
    </lineage>
</organism>
<evidence type="ECO:0000256" key="4">
    <source>
        <dbReference type="ARBA" id="ARBA00049426"/>
    </source>
</evidence>
<dbReference type="EMBL" id="JANBUM010000472">
    <property type="protein sequence ID" value="KAJ2776696.1"/>
    <property type="molecule type" value="Genomic_DNA"/>
</dbReference>
<comment type="catalytic activity">
    <reaction evidence="4">
        <text>alpha-D-galactosyl-(1-&gt;3)-1D-myo-inositol + sucrose = raffinose + myo-inositol</text>
        <dbReference type="Rhea" id="RHEA:20161"/>
        <dbReference type="ChEBI" id="CHEBI:16634"/>
        <dbReference type="ChEBI" id="CHEBI:17268"/>
        <dbReference type="ChEBI" id="CHEBI:17505"/>
        <dbReference type="ChEBI" id="CHEBI:17992"/>
        <dbReference type="EC" id="2.4.1.82"/>
    </reaction>
</comment>
<evidence type="ECO:0000256" key="1">
    <source>
        <dbReference type="ARBA" id="ARBA00001255"/>
    </source>
</evidence>
<evidence type="ECO:0000313" key="6">
    <source>
        <dbReference type="Proteomes" id="UP001140172"/>
    </source>
</evidence>
<dbReference type="OrthoDB" id="4664297at2759"/>
<dbReference type="AlphaFoldDB" id="A0A9W8H269"/>
<dbReference type="InterPro" id="IPR013785">
    <property type="entry name" value="Aldolase_TIM"/>
</dbReference>
<sequence length="748" mass="83502">MALQVHIHPPLGAHTCVRESVISFRVYFVYDSRVLVDGAIPRAGRVEIWSDMYGGGWQAVPLVEYKVTKASNKAGSIDTETVSELMFFDWSQVGSSHCIQQYSLDMQISSSMSRRFEFTVRWQYESMSRDQDKWHWAGGIGQNAQVSLIHGRAPDPDRTPLNYWRQKLRSAFEPLDAGEGSLKQHHLQALADSWRTSSTSASCLFKLDPAKVKKCVDSWLSIGRIANVERYLAYVRKDPFWIIPCYGGHNLETNGMDIVLILAELSTGAYVSLMPLTHNPSVDCTPVLRSSNTGVLSVHTSQAVPLHAIRIAATINTRPYEAVRELFSRVQQSLPSRHPASIPKIPHKPAALHAVALDTHLGYCTWNTFYQQVSHSKIVSAIRDICQIGISSGQPQPAWVVIDDGWQSVNRYDGFGQLGDMHANNEKFPGQFNQTVSELKELGISRVGVWHALWGYWGGIDPDGPLAQRYPVERCHRKWSPVADECDVWLIARAAIASFYDEFYGWLQSEGVSFVKVDYQAAFETLEGYGEEISISAMYSAYMDAMESAALRHFGPGSVIYCMAQSPQLIARALQSSKQEQPEYPPLQRSLIRNSDDYFPDVPSSHSWHIQCNLANSVWSRCLGRHFVADWDMFKPGKQESGMHAASRMLSGGPVYITGGPSDYRSQELGRYVGTSGVFAERYAQFLDCNLLFSDMTKVSGLLTASAAAPNAEAVLVTVYNTTSNNLVSSIPLSRLYENIMLETDDTS</sequence>
<keyword evidence="3" id="KW-0119">Carbohydrate metabolism</keyword>
<dbReference type="Gene3D" id="3.20.20.70">
    <property type="entry name" value="Aldolase class I"/>
    <property type="match status" value="1"/>
</dbReference>
<reference evidence="5" key="1">
    <citation type="submission" date="2022-07" db="EMBL/GenBank/DDBJ databases">
        <title>Phylogenomic reconstructions and comparative analyses of Kickxellomycotina fungi.</title>
        <authorList>
            <person name="Reynolds N.K."/>
            <person name="Stajich J.E."/>
            <person name="Barry K."/>
            <person name="Grigoriev I.V."/>
            <person name="Crous P."/>
            <person name="Smith M.E."/>
        </authorList>
    </citation>
    <scope>NUCLEOTIDE SEQUENCE</scope>
    <source>
        <strain evidence="5">BCRC 34489</strain>
    </source>
</reference>
<feature type="non-terminal residue" evidence="5">
    <location>
        <position position="748"/>
    </location>
</feature>
<gene>
    <name evidence="5" type="ORF">GGI15_004766</name>
</gene>
<dbReference type="Proteomes" id="UP001140172">
    <property type="component" value="Unassembled WGS sequence"/>
</dbReference>
<name>A0A9W8H269_9FUNG</name>
<evidence type="ECO:0000313" key="5">
    <source>
        <dbReference type="EMBL" id="KAJ2776696.1"/>
    </source>
</evidence>
<dbReference type="Pfam" id="PF05691">
    <property type="entry name" value="Raffinose_syn"/>
    <property type="match status" value="2"/>
</dbReference>
<proteinExistence type="inferred from homology"/>
<evidence type="ECO:0000256" key="2">
    <source>
        <dbReference type="ARBA" id="ARBA00007240"/>
    </source>
</evidence>